<dbReference type="InterPro" id="IPR050180">
    <property type="entry name" value="RNR_Ribonuclease"/>
</dbReference>
<dbReference type="InterPro" id="IPR001900">
    <property type="entry name" value="RNase_II/R"/>
</dbReference>
<dbReference type="GeneID" id="68116460"/>
<keyword evidence="3" id="KW-1185">Reference proteome</keyword>
<dbReference type="VEuPathDB" id="AmoebaDB:NfTy_060880"/>
<dbReference type="RefSeq" id="XP_044557055.1">
    <property type="nucleotide sequence ID" value="XM_044713181.1"/>
</dbReference>
<dbReference type="EMBL" id="VFQX01000068">
    <property type="protein sequence ID" value="KAF0972340.1"/>
    <property type="molecule type" value="Genomic_DNA"/>
</dbReference>
<dbReference type="OrthoDB" id="10254939at2759"/>
<dbReference type="VEuPathDB" id="AmoebaDB:NF0049150"/>
<dbReference type="SUPFAM" id="SSF50249">
    <property type="entry name" value="Nucleic acid-binding proteins"/>
    <property type="match status" value="1"/>
</dbReference>
<organism evidence="2 3">
    <name type="scientific">Naegleria fowleri</name>
    <name type="common">Brain eating amoeba</name>
    <dbReference type="NCBI Taxonomy" id="5763"/>
    <lineage>
        <taxon>Eukaryota</taxon>
        <taxon>Discoba</taxon>
        <taxon>Heterolobosea</taxon>
        <taxon>Tetramitia</taxon>
        <taxon>Eutetramitia</taxon>
        <taxon>Vahlkampfiidae</taxon>
        <taxon>Naegleria</taxon>
    </lineage>
</organism>
<dbReference type="GO" id="GO:0006402">
    <property type="term" value="P:mRNA catabolic process"/>
    <property type="evidence" value="ECO:0007669"/>
    <property type="project" value="TreeGrafter"/>
</dbReference>
<dbReference type="Proteomes" id="UP000444721">
    <property type="component" value="Unassembled WGS sequence"/>
</dbReference>
<dbReference type="GO" id="GO:0000932">
    <property type="term" value="C:P-body"/>
    <property type="evidence" value="ECO:0007669"/>
    <property type="project" value="TreeGrafter"/>
</dbReference>
<name>A0A6A5BE33_NAEFO</name>
<comment type="caution">
    <text evidence="2">The sequence shown here is derived from an EMBL/GenBank/DDBJ whole genome shotgun (WGS) entry which is preliminary data.</text>
</comment>
<dbReference type="VEuPathDB" id="AmoebaDB:FDP41_009243"/>
<evidence type="ECO:0000313" key="3">
    <source>
        <dbReference type="Proteomes" id="UP000444721"/>
    </source>
</evidence>
<dbReference type="Pfam" id="PF00773">
    <property type="entry name" value="RNB"/>
    <property type="match status" value="2"/>
</dbReference>
<dbReference type="OMA" id="SHEHIRH"/>
<gene>
    <name evidence="2" type="ORF">FDP41_009243</name>
</gene>
<dbReference type="GO" id="GO:0003723">
    <property type="term" value="F:RNA binding"/>
    <property type="evidence" value="ECO:0007669"/>
    <property type="project" value="InterPro"/>
</dbReference>
<evidence type="ECO:0000313" key="2">
    <source>
        <dbReference type="EMBL" id="KAF0972340.1"/>
    </source>
</evidence>
<dbReference type="SMART" id="SM00955">
    <property type="entry name" value="RNB"/>
    <property type="match status" value="1"/>
</dbReference>
<proteinExistence type="predicted"/>
<dbReference type="PANTHER" id="PTHR23355:SF9">
    <property type="entry name" value="DIS3-LIKE EXONUCLEASE 2"/>
    <property type="match status" value="1"/>
</dbReference>
<dbReference type="InterPro" id="IPR012340">
    <property type="entry name" value="NA-bd_OB-fold"/>
</dbReference>
<dbReference type="PANTHER" id="PTHR23355">
    <property type="entry name" value="RIBONUCLEASE"/>
    <property type="match status" value="1"/>
</dbReference>
<accession>A0A6A5BE33</accession>
<evidence type="ECO:0000259" key="1">
    <source>
        <dbReference type="SMART" id="SM00955"/>
    </source>
</evidence>
<feature type="domain" description="RNB" evidence="1">
    <location>
        <begin position="315"/>
        <end position="608"/>
    </location>
</feature>
<dbReference type="AlphaFoldDB" id="A0A6A5BE33"/>
<dbReference type="GO" id="GO:0000175">
    <property type="term" value="F:3'-5'-RNA exonuclease activity"/>
    <property type="evidence" value="ECO:0007669"/>
    <property type="project" value="TreeGrafter"/>
</dbReference>
<sequence>MQFGLLFYQTALWLGFHIHNKTFTIAPILDQDRAASFKVIEIPNPSRFIMLEEVQLSHNDLVVNNNNSTLPSASSSEQQKFERILQHFNEYYKQHEQEFMKCLIHIWERDHSSSTTLTFSEILNKFLPLSPRNTHLSEFDGAIRKFVLYYCINHLPNYEKIKNKEITFRLVSQDELYENSLKIKFKHQMDLFSKEIYHVELSEEESIILKTRLLDCLIFHSNSIYWNYICKYPSKAKNLETRIRRWLSLLGTSLSYPEALILKSNVFPKHLVPTLIKCILNLVDKKLLHTMMEDQSQFMEYKNLVENWNINTPTWKFYDDVITIDSEGTLDIDDAISIENYDQHSMRVAIHITNVAHFFYSYLGNNSIQDMLKDPIFKEASRKVTSYYDSLPRSSVLFRNPDDLDQDPRHLTVFPMLYPSLSENILSLKKGKRLTMSYEFEFNSLEDPTQPKLLGIYPSFVNIIENTTYEKAEPLFEKEEKWNKLYSYCRALFEKRTQNGAPSFENRKSLTPEPSTNTTARFSISERRSLKSSLIISESAVLIGSRVGEFFKAHNIPGITRNFDSQKKMSLTSVCNKDTQSPYLQQTSPVRRFIDLLNQLQLYLYLTHQPMLSVKQLEEHCDRIESESTKAQEVEEHIVMYWVLCYLWEHYGPPQENSVDDTKGAAGQTSSHEHIRHDKVLRGTVGRFVSAFTKIILDDERFCSFSIHCSNLHYLLGGKYCVEGRIINFVIESIDWEQLTVSIHVIDEEETLQSSKQQ</sequence>
<reference evidence="2 3" key="1">
    <citation type="journal article" date="2019" name="Sci. Rep.">
        <title>Nanopore sequencing improves the draft genome of the human pathogenic amoeba Naegleria fowleri.</title>
        <authorList>
            <person name="Liechti N."/>
            <person name="Schurch N."/>
            <person name="Bruggmann R."/>
            <person name="Wittwer M."/>
        </authorList>
    </citation>
    <scope>NUCLEOTIDE SEQUENCE [LARGE SCALE GENOMIC DNA]</scope>
    <source>
        <strain evidence="2 3">ATCC 30894</strain>
    </source>
</reference>
<protein>
    <recommendedName>
        <fullName evidence="1">RNB domain-containing protein</fullName>
    </recommendedName>
</protein>